<dbReference type="InterPro" id="IPR036259">
    <property type="entry name" value="MFS_trans_sf"/>
</dbReference>
<keyword evidence="3 6" id="KW-0812">Transmembrane</keyword>
<dbReference type="Pfam" id="PF07690">
    <property type="entry name" value="MFS_1"/>
    <property type="match status" value="1"/>
</dbReference>
<dbReference type="EMBL" id="AMBO01000366">
    <property type="protein sequence ID" value="EKC99691.1"/>
    <property type="molecule type" value="Genomic_DNA"/>
</dbReference>
<sequence length="363" mass="40260">MATNVLSYDQRKDSTSKYDDDIDVKVAEAGGDDPRVDYSGFAQKTDPVEIKLVRKLDLFIMYQTAVSILFAGYVIFGVPSNMLITRVKPSLYLCLVMLTWSVLSICTSFTKNFGQLCAVRFLLGCTEAPYYPGALFLISNFYTRTEVATRIAILYTGNVLATAFAGLIAAGVFHMDGMLGYAGWQWLFIIRDNVDRVEAGSTWQGLKQAVVDPRVWIFALMFNMHLSANGFKNFFPSKTVAIIGFALAPATLNTGVRYFAMMVFTLGTYGVNSLILGWASTVCSQTPEKKAVVIAMLTTAGNASFIYTPYLFREQDKPRYTLAMVAMAAFSLGTLLCGWVMRIILKRQNRTLAETGAPTKYPY</sequence>
<evidence type="ECO:0000256" key="5">
    <source>
        <dbReference type="ARBA" id="ARBA00023136"/>
    </source>
</evidence>
<keyword evidence="2" id="KW-0813">Transport</keyword>
<dbReference type="SUPFAM" id="SSF103473">
    <property type="entry name" value="MFS general substrate transporter"/>
    <property type="match status" value="1"/>
</dbReference>
<evidence type="ECO:0000256" key="2">
    <source>
        <dbReference type="ARBA" id="ARBA00022448"/>
    </source>
</evidence>
<accession>K1VKG8</accession>
<dbReference type="GO" id="GO:0016020">
    <property type="term" value="C:membrane"/>
    <property type="evidence" value="ECO:0007669"/>
    <property type="project" value="UniProtKB-SubCell"/>
</dbReference>
<protein>
    <submittedName>
        <fullName evidence="7">Major facilitator superfamily transporter</fullName>
    </submittedName>
</protein>
<reference evidence="7 8" key="1">
    <citation type="journal article" date="2012" name="Eukaryot. Cell">
        <title>Genome sequence of the Trichosporon asahii environmental strain CBS 8904.</title>
        <authorList>
            <person name="Yang R.Y."/>
            <person name="Li H.T."/>
            <person name="Zhu H."/>
            <person name="Zhou G.P."/>
            <person name="Wang M."/>
            <person name="Wang L."/>
        </authorList>
    </citation>
    <scope>NUCLEOTIDE SEQUENCE [LARGE SCALE GENOMIC DNA]</scope>
    <source>
        <strain evidence="7 8">CBS 8904</strain>
    </source>
</reference>
<evidence type="ECO:0000256" key="6">
    <source>
        <dbReference type="SAM" id="Phobius"/>
    </source>
</evidence>
<dbReference type="OrthoDB" id="2985014at2759"/>
<keyword evidence="4 6" id="KW-1133">Transmembrane helix</keyword>
<evidence type="ECO:0000256" key="4">
    <source>
        <dbReference type="ARBA" id="ARBA00022989"/>
    </source>
</evidence>
<name>K1VKG8_TRIAC</name>
<feature type="transmembrane region" description="Helical" evidence="6">
    <location>
        <begin position="258"/>
        <end position="279"/>
    </location>
</feature>
<comment type="caution">
    <text evidence="7">The sequence shown here is derived from an EMBL/GenBank/DDBJ whole genome shotgun (WGS) entry which is preliminary data.</text>
</comment>
<keyword evidence="8" id="KW-1185">Reference proteome</keyword>
<feature type="transmembrane region" description="Helical" evidence="6">
    <location>
        <begin position="322"/>
        <end position="345"/>
    </location>
</feature>
<evidence type="ECO:0000313" key="8">
    <source>
        <dbReference type="Proteomes" id="UP000006757"/>
    </source>
</evidence>
<keyword evidence="5 6" id="KW-0472">Membrane</keyword>
<feature type="transmembrane region" description="Helical" evidence="6">
    <location>
        <begin position="121"/>
        <end position="139"/>
    </location>
</feature>
<evidence type="ECO:0000256" key="3">
    <source>
        <dbReference type="ARBA" id="ARBA00022692"/>
    </source>
</evidence>
<dbReference type="AlphaFoldDB" id="K1VKG8"/>
<dbReference type="Proteomes" id="UP000006757">
    <property type="component" value="Unassembled WGS sequence"/>
</dbReference>
<comment type="subcellular location">
    <subcellularLocation>
        <location evidence="1">Membrane</location>
        <topology evidence="1">Multi-pass membrane protein</topology>
    </subcellularLocation>
</comment>
<evidence type="ECO:0000313" key="7">
    <source>
        <dbReference type="EMBL" id="EKC99691.1"/>
    </source>
</evidence>
<dbReference type="HOGENOM" id="CLU_001265_0_6_1"/>
<dbReference type="InterPro" id="IPR011701">
    <property type="entry name" value="MFS"/>
</dbReference>
<dbReference type="GO" id="GO:0022857">
    <property type="term" value="F:transmembrane transporter activity"/>
    <property type="evidence" value="ECO:0007669"/>
    <property type="project" value="InterPro"/>
</dbReference>
<gene>
    <name evidence="7" type="ORF">A1Q2_06001</name>
</gene>
<dbReference type="Gene3D" id="1.20.1250.20">
    <property type="entry name" value="MFS general substrate transporter like domains"/>
    <property type="match status" value="1"/>
</dbReference>
<dbReference type="STRING" id="1220162.K1VKG8"/>
<dbReference type="PANTHER" id="PTHR43791">
    <property type="entry name" value="PERMEASE-RELATED"/>
    <property type="match status" value="1"/>
</dbReference>
<feature type="transmembrane region" description="Helical" evidence="6">
    <location>
        <begin position="59"/>
        <end position="78"/>
    </location>
</feature>
<dbReference type="PANTHER" id="PTHR43791:SF62">
    <property type="entry name" value="MAJOR FACILITATOR SUPERFAMILY (MFS) PROFILE DOMAIN-CONTAINING PROTEIN"/>
    <property type="match status" value="1"/>
</dbReference>
<evidence type="ECO:0000256" key="1">
    <source>
        <dbReference type="ARBA" id="ARBA00004141"/>
    </source>
</evidence>
<feature type="transmembrane region" description="Helical" evidence="6">
    <location>
        <begin position="151"/>
        <end position="173"/>
    </location>
</feature>
<organism evidence="7 8">
    <name type="scientific">Trichosporon asahii var. asahii (strain CBS 8904)</name>
    <name type="common">Yeast</name>
    <dbReference type="NCBI Taxonomy" id="1220162"/>
    <lineage>
        <taxon>Eukaryota</taxon>
        <taxon>Fungi</taxon>
        <taxon>Dikarya</taxon>
        <taxon>Basidiomycota</taxon>
        <taxon>Agaricomycotina</taxon>
        <taxon>Tremellomycetes</taxon>
        <taxon>Trichosporonales</taxon>
        <taxon>Trichosporonaceae</taxon>
        <taxon>Trichosporon</taxon>
    </lineage>
</organism>
<dbReference type="InParanoid" id="K1VKG8"/>
<dbReference type="eggNOG" id="KOG2533">
    <property type="taxonomic scope" value="Eukaryota"/>
</dbReference>
<proteinExistence type="predicted"/>
<feature type="transmembrane region" description="Helical" evidence="6">
    <location>
        <begin position="291"/>
        <end position="310"/>
    </location>
</feature>
<feature type="transmembrane region" description="Helical" evidence="6">
    <location>
        <begin position="90"/>
        <end position="109"/>
    </location>
</feature>